<sequence length="91" mass="9598">MLKKLNNWLLAAEASYLSQSATHQPTPRKTTHKAMDSGKALISPIRNGEAQSSVASDVSGSRSASGLRHGVGLFAPTESALSYRVSNLSSL</sequence>
<evidence type="ECO:0000313" key="2">
    <source>
        <dbReference type="EMBL" id="MDE8650211.1"/>
    </source>
</evidence>
<feature type="compositionally biased region" description="Polar residues" evidence="1">
    <location>
        <begin position="19"/>
        <end position="28"/>
    </location>
</feature>
<dbReference type="Proteomes" id="UP001216253">
    <property type="component" value="Unassembled WGS sequence"/>
</dbReference>
<evidence type="ECO:0000313" key="3">
    <source>
        <dbReference type="Proteomes" id="UP001216253"/>
    </source>
</evidence>
<protein>
    <submittedName>
        <fullName evidence="2">Uncharacterized protein</fullName>
    </submittedName>
</protein>
<gene>
    <name evidence="2" type="ORF">PYV00_00585</name>
</gene>
<keyword evidence="3" id="KW-1185">Reference proteome</keyword>
<reference evidence="2 3" key="1">
    <citation type="submission" date="2023-03" db="EMBL/GenBank/DDBJ databases">
        <title>NovoSphingobium album sp. nov. isolated from polycyclic aromatic hydrocarbons- and heavy-metal polluted soil.</title>
        <authorList>
            <person name="Liu Z."/>
            <person name="Wang K."/>
        </authorList>
    </citation>
    <scope>NUCLEOTIDE SEQUENCE [LARGE SCALE GENOMIC DNA]</scope>
    <source>
        <strain evidence="2 3">H3SJ31-1</strain>
    </source>
</reference>
<dbReference type="RefSeq" id="WP_275226293.1">
    <property type="nucleotide sequence ID" value="NZ_JARESE010000001.1"/>
</dbReference>
<dbReference type="EMBL" id="JARESE010000001">
    <property type="protein sequence ID" value="MDE8650211.1"/>
    <property type="molecule type" value="Genomic_DNA"/>
</dbReference>
<proteinExistence type="predicted"/>
<name>A0ABT5WJJ5_9SPHN</name>
<evidence type="ECO:0000256" key="1">
    <source>
        <dbReference type="SAM" id="MobiDB-lite"/>
    </source>
</evidence>
<accession>A0ABT5WJJ5</accession>
<organism evidence="2 3">
    <name type="scientific">Novosphingobium album</name>
    <name type="common">ex Liu et al. 2023</name>
    <dbReference type="NCBI Taxonomy" id="3031130"/>
    <lineage>
        <taxon>Bacteria</taxon>
        <taxon>Pseudomonadati</taxon>
        <taxon>Pseudomonadota</taxon>
        <taxon>Alphaproteobacteria</taxon>
        <taxon>Sphingomonadales</taxon>
        <taxon>Sphingomonadaceae</taxon>
        <taxon>Novosphingobium</taxon>
    </lineage>
</organism>
<feature type="region of interest" description="Disordered" evidence="1">
    <location>
        <begin position="19"/>
        <end position="69"/>
    </location>
</feature>
<comment type="caution">
    <text evidence="2">The sequence shown here is derived from an EMBL/GenBank/DDBJ whole genome shotgun (WGS) entry which is preliminary data.</text>
</comment>
<feature type="compositionally biased region" description="Low complexity" evidence="1">
    <location>
        <begin position="52"/>
        <end position="66"/>
    </location>
</feature>